<dbReference type="KEGG" id="fuv:JR347_12610"/>
<name>A0A974WHY5_9BACT</name>
<reference evidence="3" key="1">
    <citation type="submission" date="2021-02" db="EMBL/GenBank/DDBJ databases">
        <title>Fulvivirga sp. S481 isolated from sea water.</title>
        <authorList>
            <person name="Bae S.S."/>
            <person name="Baek K."/>
        </authorList>
    </citation>
    <scope>NUCLEOTIDE SEQUENCE</scope>
    <source>
        <strain evidence="3">S481</strain>
    </source>
</reference>
<organism evidence="3 4">
    <name type="scientific">Fulvivirga lutea</name>
    <dbReference type="NCBI Taxonomy" id="2810512"/>
    <lineage>
        <taxon>Bacteria</taxon>
        <taxon>Pseudomonadati</taxon>
        <taxon>Bacteroidota</taxon>
        <taxon>Cytophagia</taxon>
        <taxon>Cytophagales</taxon>
        <taxon>Fulvivirgaceae</taxon>
        <taxon>Fulvivirga</taxon>
    </lineage>
</organism>
<dbReference type="AlphaFoldDB" id="A0A974WHY5"/>
<evidence type="ECO:0000256" key="1">
    <source>
        <dbReference type="SAM" id="SignalP"/>
    </source>
</evidence>
<keyword evidence="1" id="KW-0732">Signal</keyword>
<accession>A0A974WHY5</accession>
<dbReference type="InterPro" id="IPR025665">
    <property type="entry name" value="Beta-barrel_OMP_2"/>
</dbReference>
<dbReference type="EMBL" id="CP070608">
    <property type="protein sequence ID" value="QSE96440.1"/>
    <property type="molecule type" value="Genomic_DNA"/>
</dbReference>
<evidence type="ECO:0000313" key="3">
    <source>
        <dbReference type="EMBL" id="QSE96440.1"/>
    </source>
</evidence>
<proteinExistence type="predicted"/>
<evidence type="ECO:0000259" key="2">
    <source>
        <dbReference type="Pfam" id="PF13568"/>
    </source>
</evidence>
<feature type="domain" description="Outer membrane protein beta-barrel" evidence="2">
    <location>
        <begin position="37"/>
        <end position="191"/>
    </location>
</feature>
<keyword evidence="4" id="KW-1185">Reference proteome</keyword>
<dbReference type="Proteomes" id="UP000662783">
    <property type="component" value="Chromosome"/>
</dbReference>
<feature type="signal peptide" evidence="1">
    <location>
        <begin position="1"/>
        <end position="20"/>
    </location>
</feature>
<dbReference type="Pfam" id="PF13568">
    <property type="entry name" value="OMP_b-brl_2"/>
    <property type="match status" value="1"/>
</dbReference>
<dbReference type="RefSeq" id="WP_205720956.1">
    <property type="nucleotide sequence ID" value="NZ_CP070608.1"/>
</dbReference>
<feature type="chain" id="PRO_5037953098" evidence="1">
    <location>
        <begin position="21"/>
        <end position="220"/>
    </location>
</feature>
<evidence type="ECO:0000313" key="4">
    <source>
        <dbReference type="Proteomes" id="UP000662783"/>
    </source>
</evidence>
<sequence>MKIIYTLMALVCVSATVGYAQDNSTGNDNKVDNSSEPRAYVGVKIGTNYSNVYDSDGESFKADPKFGLAVGAFITIPIGEFLGVQPEILFSQKGYKAEGELLGSSYTITRTSNYLDIPLLVAVKPVKFLTILAGPQYSYLLSQKNKFENGQTTIEQEDEFDNEDLRKNTLCFTGGVDINLDKLVVSGRLGWDLFKNNGDGSTTTPQYKNAWYQLTLGYRL</sequence>
<protein>
    <submittedName>
        <fullName evidence="3">PorT family protein</fullName>
    </submittedName>
</protein>
<gene>
    <name evidence="3" type="ORF">JR347_12610</name>
</gene>